<dbReference type="InterPro" id="IPR009732">
    <property type="entry name" value="DUF1304"/>
</dbReference>
<evidence type="ECO:0000256" key="1">
    <source>
        <dbReference type="SAM" id="MobiDB-lite"/>
    </source>
</evidence>
<organism evidence="2 3">
    <name type="scientific">Streptomyces enissocaesilis</name>
    <dbReference type="NCBI Taxonomy" id="332589"/>
    <lineage>
        <taxon>Bacteria</taxon>
        <taxon>Bacillati</taxon>
        <taxon>Actinomycetota</taxon>
        <taxon>Actinomycetes</taxon>
        <taxon>Kitasatosporales</taxon>
        <taxon>Streptomycetaceae</taxon>
        <taxon>Streptomyces</taxon>
        <taxon>Streptomyces rochei group</taxon>
    </lineage>
</organism>
<name>A0ABN3WTP8_9ACTN</name>
<keyword evidence="3" id="KW-1185">Reference proteome</keyword>
<accession>A0ABN3WTP8</accession>
<proteinExistence type="predicted"/>
<feature type="region of interest" description="Disordered" evidence="1">
    <location>
        <begin position="1"/>
        <end position="23"/>
    </location>
</feature>
<evidence type="ECO:0000313" key="3">
    <source>
        <dbReference type="Proteomes" id="UP001500403"/>
    </source>
</evidence>
<evidence type="ECO:0008006" key="4">
    <source>
        <dbReference type="Google" id="ProtNLM"/>
    </source>
</evidence>
<comment type="caution">
    <text evidence="2">The sequence shown here is derived from an EMBL/GenBank/DDBJ whole genome shotgun (WGS) entry which is preliminary data.</text>
</comment>
<gene>
    <name evidence="2" type="ORF">GCM10010446_08190</name>
</gene>
<dbReference type="RefSeq" id="WP_344490741.1">
    <property type="nucleotide sequence ID" value="NZ_BAAAUD010000011.1"/>
</dbReference>
<protein>
    <recommendedName>
        <fullName evidence="4">DUF998 domain-containing protein</fullName>
    </recommendedName>
</protein>
<dbReference type="EMBL" id="BAAAUD010000011">
    <property type="protein sequence ID" value="GAA2926204.1"/>
    <property type="molecule type" value="Genomic_DNA"/>
</dbReference>
<dbReference type="Proteomes" id="UP001500403">
    <property type="component" value="Unassembled WGS sequence"/>
</dbReference>
<sequence length="151" mass="15413">MPAGPRPKGERQSAGSRAGGPRWGTAGTDGASRVFALLAAAVHIAGWPTESFLHGRPRVRALCTGSTADAPGVRAWRFGVGFHNPFLALGPIAGIVALHLGHETAGRSSAIRIRAFLIVGGIMLFASGPELWRGSLGQAPPPAVAPAAGLL</sequence>
<reference evidence="2 3" key="1">
    <citation type="journal article" date="2019" name="Int. J. Syst. Evol. Microbiol.">
        <title>The Global Catalogue of Microorganisms (GCM) 10K type strain sequencing project: providing services to taxonomists for standard genome sequencing and annotation.</title>
        <authorList>
            <consortium name="The Broad Institute Genomics Platform"/>
            <consortium name="The Broad Institute Genome Sequencing Center for Infectious Disease"/>
            <person name="Wu L."/>
            <person name="Ma J."/>
        </authorList>
    </citation>
    <scope>NUCLEOTIDE SEQUENCE [LARGE SCALE GENOMIC DNA]</scope>
    <source>
        <strain evidence="2 3">JCM 9088</strain>
    </source>
</reference>
<dbReference type="Pfam" id="PF06993">
    <property type="entry name" value="DUF1304"/>
    <property type="match status" value="1"/>
</dbReference>
<evidence type="ECO:0000313" key="2">
    <source>
        <dbReference type="EMBL" id="GAA2926204.1"/>
    </source>
</evidence>